<feature type="region of interest" description="Disordered" evidence="6">
    <location>
        <begin position="2185"/>
        <end position="2250"/>
    </location>
</feature>
<dbReference type="InterPro" id="IPR042099">
    <property type="entry name" value="ANL_N_sf"/>
</dbReference>
<feature type="compositionally biased region" description="Gly residues" evidence="6">
    <location>
        <begin position="1408"/>
        <end position="1444"/>
    </location>
</feature>
<feature type="region of interest" description="Disordered" evidence="6">
    <location>
        <begin position="2812"/>
        <end position="2835"/>
    </location>
</feature>
<keyword evidence="9" id="KW-1185">Reference proteome</keyword>
<feature type="region of interest" description="Disordered" evidence="6">
    <location>
        <begin position="3156"/>
        <end position="3211"/>
    </location>
</feature>
<dbReference type="SMART" id="SM00823">
    <property type="entry name" value="PKS_PP"/>
    <property type="match status" value="2"/>
</dbReference>
<dbReference type="CDD" id="cd17646">
    <property type="entry name" value="A_NRPS_AB3403-like"/>
    <property type="match status" value="1"/>
</dbReference>
<dbReference type="InterPro" id="IPR020845">
    <property type="entry name" value="AMP-binding_CS"/>
</dbReference>
<dbReference type="EMBL" id="BDCX01000003">
    <property type="protein sequence ID" value="GAT65982.1"/>
    <property type="molecule type" value="Genomic_DNA"/>
</dbReference>
<dbReference type="PANTHER" id="PTHR45527">
    <property type="entry name" value="NONRIBOSOMAL PEPTIDE SYNTHETASE"/>
    <property type="match status" value="1"/>
</dbReference>
<dbReference type="RefSeq" id="WP_269435831.1">
    <property type="nucleotide sequence ID" value="NZ_BDCX01000003.1"/>
</dbReference>
<dbReference type="SUPFAM" id="SSF47336">
    <property type="entry name" value="ACP-like"/>
    <property type="match status" value="2"/>
</dbReference>
<dbReference type="GO" id="GO:0017000">
    <property type="term" value="P:antibiotic biosynthetic process"/>
    <property type="evidence" value="ECO:0007669"/>
    <property type="project" value="UniProtKB-KW"/>
</dbReference>
<keyword evidence="3" id="KW-0597">Phosphoprotein</keyword>
<evidence type="ECO:0000313" key="9">
    <source>
        <dbReference type="Proteomes" id="UP000077701"/>
    </source>
</evidence>
<dbReference type="Proteomes" id="UP000077701">
    <property type="component" value="Unassembled WGS sequence"/>
</dbReference>
<dbReference type="Pfam" id="PF00668">
    <property type="entry name" value="Condensation"/>
    <property type="match status" value="5"/>
</dbReference>
<dbReference type="FunFam" id="1.10.1200.10:FF:000005">
    <property type="entry name" value="Nonribosomal peptide synthetase 1"/>
    <property type="match status" value="1"/>
</dbReference>
<dbReference type="InterPro" id="IPR036736">
    <property type="entry name" value="ACP-like_sf"/>
</dbReference>
<dbReference type="Gene3D" id="3.30.559.10">
    <property type="entry name" value="Chloramphenicol acetyltransferase-like domain"/>
    <property type="match status" value="4"/>
</dbReference>
<evidence type="ECO:0000313" key="8">
    <source>
        <dbReference type="EMBL" id="GAT65982.1"/>
    </source>
</evidence>
<dbReference type="SUPFAM" id="SSF56801">
    <property type="entry name" value="Acetyl-CoA synthetase-like"/>
    <property type="match status" value="2"/>
</dbReference>
<feature type="compositionally biased region" description="Basic and acidic residues" evidence="6">
    <location>
        <begin position="3185"/>
        <end position="3201"/>
    </location>
</feature>
<dbReference type="Gene3D" id="3.40.50.980">
    <property type="match status" value="1"/>
</dbReference>
<dbReference type="Gene3D" id="3.40.50.12780">
    <property type="entry name" value="N-terminal domain of ligase-like"/>
    <property type="match status" value="2"/>
</dbReference>
<dbReference type="InterPro" id="IPR020806">
    <property type="entry name" value="PKS_PP-bd"/>
</dbReference>
<dbReference type="InterPro" id="IPR000873">
    <property type="entry name" value="AMP-dep_synth/lig_dom"/>
</dbReference>
<dbReference type="Pfam" id="PF00550">
    <property type="entry name" value="PP-binding"/>
    <property type="match status" value="2"/>
</dbReference>
<comment type="cofactor">
    <cofactor evidence="1">
        <name>pantetheine 4'-phosphate</name>
        <dbReference type="ChEBI" id="CHEBI:47942"/>
    </cofactor>
</comment>
<dbReference type="GO" id="GO:0043041">
    <property type="term" value="P:amino acid activation for nonribosomal peptide biosynthetic process"/>
    <property type="evidence" value="ECO:0007669"/>
    <property type="project" value="TreeGrafter"/>
</dbReference>
<dbReference type="GO" id="GO:0044550">
    <property type="term" value="P:secondary metabolite biosynthetic process"/>
    <property type="evidence" value="ECO:0007669"/>
    <property type="project" value="TreeGrafter"/>
</dbReference>
<feature type="domain" description="Carrier" evidence="7">
    <location>
        <begin position="1068"/>
        <end position="1142"/>
    </location>
</feature>
<dbReference type="SUPFAM" id="SSF52777">
    <property type="entry name" value="CoA-dependent acyltransferases"/>
    <property type="match status" value="8"/>
</dbReference>
<reference evidence="8 9" key="1">
    <citation type="journal article" date="2016" name="Genome Announc.">
        <title>Draft Genome Sequence of Planomonospora sphaerica JCM9374, a Rare Actinomycete.</title>
        <authorList>
            <person name="Dohra H."/>
            <person name="Suzuki T."/>
            <person name="Inoue Y."/>
            <person name="Kodani S."/>
        </authorList>
    </citation>
    <scope>NUCLEOTIDE SEQUENCE [LARGE SCALE GENOMIC DNA]</scope>
    <source>
        <strain evidence="8 9">JCM 9374</strain>
    </source>
</reference>
<dbReference type="PROSITE" id="PS00455">
    <property type="entry name" value="AMP_BINDING"/>
    <property type="match status" value="2"/>
</dbReference>
<gene>
    <name evidence="8" type="ORF">PS9374_01626</name>
</gene>
<feature type="region of interest" description="Disordered" evidence="6">
    <location>
        <begin position="2495"/>
        <end position="2532"/>
    </location>
</feature>
<dbReference type="InterPro" id="IPR010071">
    <property type="entry name" value="AA_adenyl_dom"/>
</dbReference>
<feature type="region of interest" description="Disordered" evidence="6">
    <location>
        <begin position="2110"/>
        <end position="2160"/>
    </location>
</feature>
<evidence type="ECO:0000259" key="7">
    <source>
        <dbReference type="PROSITE" id="PS50075"/>
    </source>
</evidence>
<accession>A0A171C265</accession>
<dbReference type="GO" id="GO:0005737">
    <property type="term" value="C:cytoplasm"/>
    <property type="evidence" value="ECO:0007669"/>
    <property type="project" value="TreeGrafter"/>
</dbReference>
<feature type="compositionally biased region" description="Low complexity" evidence="6">
    <location>
        <begin position="3159"/>
        <end position="3178"/>
    </location>
</feature>
<dbReference type="FunFam" id="2.30.38.10:FF:000001">
    <property type="entry name" value="Non-ribosomal peptide synthetase PvdI"/>
    <property type="match status" value="2"/>
</dbReference>
<dbReference type="Gene3D" id="3.30.300.30">
    <property type="match status" value="2"/>
</dbReference>
<protein>
    <submittedName>
        <fullName evidence="8">Non-ribosomal peptide synthetase</fullName>
    </submittedName>
</protein>
<dbReference type="GO" id="GO:0031177">
    <property type="term" value="F:phosphopantetheine binding"/>
    <property type="evidence" value="ECO:0007669"/>
    <property type="project" value="InterPro"/>
</dbReference>
<evidence type="ECO:0000256" key="3">
    <source>
        <dbReference type="ARBA" id="ARBA00022553"/>
    </source>
</evidence>
<feature type="region of interest" description="Disordered" evidence="6">
    <location>
        <begin position="1400"/>
        <end position="1456"/>
    </location>
</feature>
<feature type="compositionally biased region" description="Low complexity" evidence="6">
    <location>
        <begin position="2812"/>
        <end position="2821"/>
    </location>
</feature>
<reference evidence="9" key="2">
    <citation type="submission" date="2016-04" db="EMBL/GenBank/DDBJ databases">
        <title>Planomonospora sphaerica JCM9374 whole genome shotgun sequence.</title>
        <authorList>
            <person name="Suzuki T."/>
            <person name="Dohra H."/>
            <person name="Kodani S."/>
        </authorList>
    </citation>
    <scope>NUCLEOTIDE SEQUENCE [LARGE SCALE GENOMIC DNA]</scope>
    <source>
        <strain evidence="9">JCM 9374</strain>
    </source>
</reference>
<evidence type="ECO:0000256" key="1">
    <source>
        <dbReference type="ARBA" id="ARBA00001957"/>
    </source>
</evidence>
<dbReference type="Gene3D" id="3.30.559.30">
    <property type="entry name" value="Nonribosomal peptide synthetase, condensation domain"/>
    <property type="match status" value="4"/>
</dbReference>
<organism evidence="8 9">
    <name type="scientific">Planomonospora sphaerica</name>
    <dbReference type="NCBI Taxonomy" id="161355"/>
    <lineage>
        <taxon>Bacteria</taxon>
        <taxon>Bacillati</taxon>
        <taxon>Actinomycetota</taxon>
        <taxon>Actinomycetes</taxon>
        <taxon>Streptosporangiales</taxon>
        <taxon>Streptosporangiaceae</taxon>
        <taxon>Planomonospora</taxon>
    </lineage>
</organism>
<evidence type="ECO:0000256" key="6">
    <source>
        <dbReference type="SAM" id="MobiDB-lite"/>
    </source>
</evidence>
<dbReference type="GO" id="GO:0003824">
    <property type="term" value="F:catalytic activity"/>
    <property type="evidence" value="ECO:0007669"/>
    <property type="project" value="InterPro"/>
</dbReference>
<dbReference type="NCBIfam" id="TIGR01720">
    <property type="entry name" value="NRPS-para261"/>
    <property type="match status" value="2"/>
</dbReference>
<feature type="compositionally biased region" description="Low complexity" evidence="6">
    <location>
        <begin position="626"/>
        <end position="636"/>
    </location>
</feature>
<dbReference type="InterPro" id="IPR009081">
    <property type="entry name" value="PP-bd_ACP"/>
</dbReference>
<dbReference type="Pfam" id="PF13193">
    <property type="entry name" value="AMP-binding_C"/>
    <property type="match status" value="1"/>
</dbReference>
<evidence type="ECO:0000256" key="2">
    <source>
        <dbReference type="ARBA" id="ARBA00022450"/>
    </source>
</evidence>
<dbReference type="PROSITE" id="PS00012">
    <property type="entry name" value="PHOSPHOPANTETHEINE"/>
    <property type="match status" value="2"/>
</dbReference>
<keyword evidence="5" id="KW-0045">Antibiotic biosynthesis</keyword>
<dbReference type="InterPro" id="IPR010060">
    <property type="entry name" value="NRPS_synth"/>
</dbReference>
<dbReference type="PANTHER" id="PTHR45527:SF1">
    <property type="entry name" value="FATTY ACID SYNTHASE"/>
    <property type="match status" value="1"/>
</dbReference>
<evidence type="ECO:0000256" key="4">
    <source>
        <dbReference type="ARBA" id="ARBA00022737"/>
    </source>
</evidence>
<keyword evidence="4" id="KW-0677">Repeat</keyword>
<proteinExistence type="predicted"/>
<feature type="domain" description="Carrier" evidence="7">
    <location>
        <begin position="2833"/>
        <end position="2907"/>
    </location>
</feature>
<dbReference type="PROSITE" id="PS50075">
    <property type="entry name" value="CARRIER"/>
    <property type="match status" value="2"/>
</dbReference>
<dbReference type="InterPro" id="IPR045851">
    <property type="entry name" value="AMP-bd_C_sf"/>
</dbReference>
<dbReference type="InterPro" id="IPR006162">
    <property type="entry name" value="Ppantetheine_attach_site"/>
</dbReference>
<dbReference type="Gene3D" id="1.10.1200.10">
    <property type="entry name" value="ACP-like"/>
    <property type="match status" value="2"/>
</dbReference>
<feature type="compositionally biased region" description="Low complexity" evidence="6">
    <location>
        <begin position="1259"/>
        <end position="1273"/>
    </location>
</feature>
<dbReference type="GO" id="GO:0008610">
    <property type="term" value="P:lipid biosynthetic process"/>
    <property type="evidence" value="ECO:0007669"/>
    <property type="project" value="UniProtKB-ARBA"/>
</dbReference>
<dbReference type="InterPro" id="IPR001242">
    <property type="entry name" value="Condensation_dom"/>
</dbReference>
<keyword evidence="2" id="KW-0596">Phosphopantetheine</keyword>
<evidence type="ECO:0000256" key="5">
    <source>
        <dbReference type="ARBA" id="ARBA00023194"/>
    </source>
</evidence>
<dbReference type="FunFam" id="3.40.50.980:FF:000001">
    <property type="entry name" value="Non-ribosomal peptide synthetase"/>
    <property type="match status" value="1"/>
</dbReference>
<dbReference type="InterPro" id="IPR023213">
    <property type="entry name" value="CAT-like_dom_sf"/>
</dbReference>
<feature type="compositionally biased region" description="Polar residues" evidence="6">
    <location>
        <begin position="2208"/>
        <end position="2241"/>
    </location>
</feature>
<feature type="region of interest" description="Disordered" evidence="6">
    <location>
        <begin position="605"/>
        <end position="636"/>
    </location>
</feature>
<dbReference type="Pfam" id="PF00501">
    <property type="entry name" value="AMP-binding"/>
    <property type="match status" value="2"/>
</dbReference>
<dbReference type="InterPro" id="IPR025110">
    <property type="entry name" value="AMP-bd_C"/>
</dbReference>
<feature type="compositionally biased region" description="Low complexity" evidence="6">
    <location>
        <begin position="2133"/>
        <end position="2150"/>
    </location>
</feature>
<dbReference type="STRING" id="161355.PS9374_01626"/>
<dbReference type="NCBIfam" id="TIGR01733">
    <property type="entry name" value="AA-adenyl-dom"/>
    <property type="match status" value="1"/>
</dbReference>
<comment type="caution">
    <text evidence="8">The sequence shown here is derived from an EMBL/GenBank/DDBJ whole genome shotgun (WGS) entry which is preliminary data.</text>
</comment>
<sequence length="3466" mass="361771">MESVATVLDSDSLLPLSAAQDGIWRAQLISPGDPIRIAQYIEIAGPVDPVLFAAAVRLAARGVEAVHLRVTGAGQTVRIRELDCPFLDPGDERAALEWMRADLESPFPGDALVATALLRVADDRYFWYLRCHHVVMDGYSGPMVARRLAEVYTALAEGRDPGPGEAGSMAELLAEDAAYRASTRHEADRRHWLDRLAGLPAVPSLSAVTPAAADPGAGAASGAAATAAFAAASGTAPLTCRFRRRSATLERREADALERAAAGFGTSVSGLVIAAVAAYTARMTGAREVVLGLAVTARTTPLARRTPGMLSNVLPLRLAAGPETTLGELTGQVTREVGRLLVHQRYRYEDLRRELGGRLFGPVVNIMRFDYDLSFAGHPATAHPLATGPVEDLSVNLYGDPGGSDGRGVRVDFDGHPDLYGEAELAGHHGRFLRLLAGIAQAGPGRRLGELDLLGGRERELLAGWGSVPGEVPGGTAVDLFTEHVRRTPGAVALVAGETELTYAELDARANRLAHHLIALGAGPERHVGLSVPRSADMVVAFLAILKSGAAYLPLDPGHPAERLAVMLADAAPPIVVTGGGTTGLLTAGPLAAGPLAAAPVTTGPGGADAAGADAGREVNAGPGAGETPGAAAAPGRPAPAIVDLDVWDGTGLPATDPGRPVLPGHPAYVVYTSGSTGRPKGVVVTHAGLPAYARTGTGRYAVTADSRVLQFASIGFDGAVLEWLMAFSAGAALVLAPPDVYGGEPLGRFLADARITHAFVTPAALETVPEAPLPDLRTLLVGGEACRPELVRRWAPGRRMVNVYGPTETTVVVTASDPLTSPDDTPIGRPVLGARLHVLDAALRPVPPGTAGELHVSGPAVARGYLGRPGLTAERFVADPFTPGGRMYRTGDLVRWRADGSLEYLGRADQQVKIRGFRIEPGEIEAVLAAHPLVRQAVVLARADGPGDRRLVAYVVGSADAAGAVRTEGTEGPAGAVAGEGSEGPAGAVGVADADAGVAGAGAGVVGAVNAAGPLDPDALREFARRSLPDYMVPHAVVVLDELPRNANGKLDRAALPAPAWERGGREPSGDRERLLCGLFAEVLGLPRVCADDGFFDLGGDSILAIGLVARAREAGLAITPGQVFRHRSPEALALVAEETGPEAAEDTDGVGPLPATPIMRWLAEGGGPIGGFSQTVVLRVPPDLGLEALTAGLQAVLDRHDALRLTCPDGWARLEDRDPEADGPPALEVLPRGAVRAADCVSRAGTGGDPAGPEPETSTAAPGTGTSTAAPGTGGGVPVSAGEWSRVVAEAAARSRAELDPAAGRMVRVVWLDAGPGVPGRLVVTVHHLSVDGVSWRILLPDLFAAWDAARRGETPALAPVPVSFRTWARMLRDEARRRAGELDDWARVLGVPVAAHDSARPPYGDAGGSGGDADGLEGGAGGPGGDADGLEGGAGDPGGRCGDADGPAPGWGTWDSRRELVVELPRDVTEPLLGRLPAAFHGRADDVLLAGLAAAVARWRGERSILVDLEGHGRHDLTAGPPGGTDLSRTVGWFTCLHPARIDAGPAGTTGWAELTAGGPAAGEAVKRVKEQLRALPDPLGYGLLRHLDPDAAPVLAALPQAEIGFNYLGRITASGQDWEPAGDGLIGGRDAGAPLRHGIQIDAVALGDTLRLTWTWAGAHYAEEEITALAEAYSQALTGLSRHTGGGLTPSDVRVPLTQRDLDELGPDIQDVWPLAPLQHGLFFHSLLDTDVYTAQLTLDLEGPLDAARLRRAAERLVARHPVLRASFELRAGEPVQLVHRRVEVPWRRVAGADPERVAAEERERRFDPARPPLVRFALVGLGPERYRLVFTNHHIVLDGWSTPLLAAELLALYTGEEPAPAPPYKEYLAWLARQDRAAAREAWRRSLAGLDGATLLAPALAASAVPVPPERVTAELGSEVSRGLTALARACSTTLNTVVQAAFGLLLAQLTGRDDVVFGGTVSGRPPELPGVERMVGLFVNTLPVRVRLRPDEPLGDLLRRLRDEQAELLPHHHLGLTEIRRGPLFDALLVMENYPVDPRTEIGDLRLAAADVADATHYPVTLLVIPGERIRFRLQYRPDAFTGAEAVRLLDRFRHLLGTLAAEAEAGETGSGRDTERGAPEVPGVQREAPGAPGAGREAPRMPGAGRGTGPRTLVSRLDVLPAAERDLVLREWNATMADAPDGTFGRASDGTAGRASDGTAGRTSDGTAGRTSDGTAGRTSDGTAGRTSDGTLGRTSGGPPPGTLAELFEAQAARTPDAPALVSEDEELSYAELDARADRLARLLTAHGVGPERVVGLRLPRSLDLVVAMYAVVKAGGAYLPIDPGLPEERVAAMLEDARPVLVIGPGLVIGPERTAAAGPADVPEEGSGRRAVPENPAYVIYTSGSTGRPKGVVVTHGAIVNRLRWAQARYGLRPGDRVLQKTPAGFDVSVWEFFWPLQAGATLVVARPDGHRDPTYLARVIREERITTVHFVPSMLAAFLDAVPEQSGGGFGRGMESPDPDPDPDLERESDPAPDPDPEPWPLRRVLCSGEALPPDLADRTAERLGAPVHNLYGPTEAAVDVTAWEHRPGPGATSVPIGRPVWNTRVHVLDGWLRPVPVGVPGELYLAGVQLARGYANRGALTAERFVACPFGVSGSRGERMYRTGDVVRWRGDGVLEFLGRADAQVKVRGLRIEPGEVEAVVARCPGVAGVAVVVREDRPGDRRLVAYVVPGGAVAADGEEAVLEGDAAGSGREAGPAFGGAGGAPGAVFDAAGARSGARLAAVVRGFAAERLPEYMVPSAVVVLEALPLTGNGKLDRAALPAPRAAGGAVRPDGEPGPGSGEGPASAREAVLAGVFAEVLGVGSVGVGDGFFDLGGDSILAIRLVARAREAGVVFSPREVFRHQSVRALAAVAAEEAAVVGEPEGAGIGPVDPTPIMHWLRELPGPVRDFSQTVVLQVPPGLGLEALTAGLQAVLDRHDALRLTCPDGGRWLDGADPAPGDPPALEVLPPGAVQAGGCIRRVAVDAPEDGPAGTPVDGPGGVPVDGPGGVPLDGPGGQDVWARAVTGETARSRAELDPATGRMVRVAWLDAGPRAPGRLVVTVHHLSVDAVSWRILLPDLFTAWEAATRGRTPQLPPVPVSFRTWARRLRAEAEIRADELDFWRRTLDGDTPSSGSASDGSGRSGPAGTLPGPPRPDDPARDGSRRPDPARDTFGTQRHLTVELPPEVTEPLLTRLPAAFHGRVGEVLLAGLALAVARCTGQESVLVDLEGHGREEITGAADLSRTVGWFTTIHPVRLEPGPADWADLHGPTAARAVKRVKEQLRAVPDNGIGYGLLRHLDPAAAAELAARPVPELAFNYLGRTQAATGTDWSPAPESGLVGGGHSADLALPHALEVNTLTLDAPGGPRLRATWSWAARLYEEERVRELADAWFTTLTELSRHTGGGLTPSDLLVPVSQEEIDAFAAELDAEWSAR</sequence>
<name>A0A171C265_9ACTN</name>
<feature type="region of interest" description="Disordered" evidence="6">
    <location>
        <begin position="1244"/>
        <end position="1280"/>
    </location>
</feature>